<dbReference type="Gene3D" id="3.40.50.150">
    <property type="entry name" value="Vaccinia Virus protein VP39"/>
    <property type="match status" value="1"/>
</dbReference>
<evidence type="ECO:0000256" key="1">
    <source>
        <dbReference type="SAM" id="Coils"/>
    </source>
</evidence>
<feature type="region of interest" description="Disordered" evidence="2">
    <location>
        <begin position="462"/>
        <end position="483"/>
    </location>
</feature>
<gene>
    <name evidence="3" type="ORF">ACFSM0_15680</name>
</gene>
<dbReference type="SUPFAM" id="SSF53335">
    <property type="entry name" value="S-adenosyl-L-methionine-dependent methyltransferases"/>
    <property type="match status" value="1"/>
</dbReference>
<organism evidence="3 4">
    <name type="scientific">Rhodobacter lacus</name>
    <dbReference type="NCBI Taxonomy" id="1641972"/>
    <lineage>
        <taxon>Bacteria</taxon>
        <taxon>Pseudomonadati</taxon>
        <taxon>Pseudomonadota</taxon>
        <taxon>Alphaproteobacteria</taxon>
        <taxon>Rhodobacterales</taxon>
        <taxon>Rhodobacter group</taxon>
        <taxon>Rhodobacter</taxon>
    </lineage>
</organism>
<keyword evidence="4" id="KW-1185">Reference proteome</keyword>
<dbReference type="RefSeq" id="WP_377392543.1">
    <property type="nucleotide sequence ID" value="NZ_JBHUIX010000014.1"/>
</dbReference>
<dbReference type="InterPro" id="IPR006342">
    <property type="entry name" value="FkbM_mtfrase"/>
</dbReference>
<dbReference type="Proteomes" id="UP001597413">
    <property type="component" value="Unassembled WGS sequence"/>
</dbReference>
<dbReference type="GO" id="GO:0032259">
    <property type="term" value="P:methylation"/>
    <property type="evidence" value="ECO:0007669"/>
    <property type="project" value="UniProtKB-KW"/>
</dbReference>
<dbReference type="NCBIfam" id="TIGR01444">
    <property type="entry name" value="fkbM_fam"/>
    <property type="match status" value="1"/>
</dbReference>
<dbReference type="GO" id="GO:0008168">
    <property type="term" value="F:methyltransferase activity"/>
    <property type="evidence" value="ECO:0007669"/>
    <property type="project" value="UniProtKB-KW"/>
</dbReference>
<sequence length="483" mass="51532">MIHAFRDALPASLVLIGPPSGEALAPLIAEAPGTVVLVEPNPDLAARLERDFAQRERVRVLSFGVDATPGRAELSSFNFPGLRSLRRPTPALRALLPGLQLRASQSVEVITPAKLFERIGPLSRPLHLWIDAAGSELAILEGLHAAGALEEIDQIRLSCPAEEMFEGGSCLARVRSWATEQGLRVGAENLQDPDWPELTLDLDLTAQHLQQTRQELARQIAQTETLQSQLSERAAEHERLEAQNAALTARAEAAEAAIGARDAQLNAAAQQQAAATQALADAQAETAALKDALEAAKTQNGALAEACAETEARAQGAEASVAKREAQLAELRNELTNLAASQEGMQAALTRANSETAAMEARALAAENALRQSAARLEAAETEAARVADRLEQKDLDLGVAMRSQAAAQSDLLDLRHRFEALQAEKQMLDALLTQVTSRLNAASQHLHMLTELPADPALAQMSQRSIDTVSAQGETGKDGARS</sequence>
<keyword evidence="3" id="KW-0489">Methyltransferase</keyword>
<name>A0ABW5AC45_9RHOB</name>
<feature type="compositionally biased region" description="Polar residues" evidence="2">
    <location>
        <begin position="462"/>
        <end position="474"/>
    </location>
</feature>
<dbReference type="Gene3D" id="1.10.287.1490">
    <property type="match status" value="1"/>
</dbReference>
<protein>
    <submittedName>
        <fullName evidence="3">FkbM family methyltransferase</fullName>
    </submittedName>
</protein>
<proteinExistence type="predicted"/>
<dbReference type="SUPFAM" id="SSF57997">
    <property type="entry name" value="Tropomyosin"/>
    <property type="match status" value="1"/>
</dbReference>
<accession>A0ABW5AC45</accession>
<keyword evidence="3" id="KW-0808">Transferase</keyword>
<evidence type="ECO:0000313" key="3">
    <source>
        <dbReference type="EMBL" id="MFD2175534.1"/>
    </source>
</evidence>
<evidence type="ECO:0000313" key="4">
    <source>
        <dbReference type="Proteomes" id="UP001597413"/>
    </source>
</evidence>
<comment type="caution">
    <text evidence="3">The sequence shown here is derived from an EMBL/GenBank/DDBJ whole genome shotgun (WGS) entry which is preliminary data.</text>
</comment>
<keyword evidence="1" id="KW-0175">Coiled coil</keyword>
<reference evidence="4" key="1">
    <citation type="journal article" date="2019" name="Int. J. Syst. Evol. Microbiol.">
        <title>The Global Catalogue of Microorganisms (GCM) 10K type strain sequencing project: providing services to taxonomists for standard genome sequencing and annotation.</title>
        <authorList>
            <consortium name="The Broad Institute Genomics Platform"/>
            <consortium name="The Broad Institute Genome Sequencing Center for Infectious Disease"/>
            <person name="Wu L."/>
            <person name="Ma J."/>
        </authorList>
    </citation>
    <scope>NUCLEOTIDE SEQUENCE [LARGE SCALE GENOMIC DNA]</scope>
    <source>
        <strain evidence="4">CCUG 55131</strain>
    </source>
</reference>
<dbReference type="InterPro" id="IPR029063">
    <property type="entry name" value="SAM-dependent_MTases_sf"/>
</dbReference>
<evidence type="ECO:0000256" key="2">
    <source>
        <dbReference type="SAM" id="MobiDB-lite"/>
    </source>
</evidence>
<dbReference type="EMBL" id="JBHUIX010000014">
    <property type="protein sequence ID" value="MFD2175534.1"/>
    <property type="molecule type" value="Genomic_DNA"/>
</dbReference>
<feature type="coiled-coil region" evidence="1">
    <location>
        <begin position="206"/>
        <end position="397"/>
    </location>
</feature>